<keyword evidence="2" id="KW-0472">Membrane</keyword>
<gene>
    <name evidence="3" type="ORF">LTRI10_LOCUS28625</name>
</gene>
<dbReference type="Proteomes" id="UP001497516">
    <property type="component" value="Chromosome 5"/>
</dbReference>
<name>A0AAV2EPD4_9ROSI</name>
<feature type="transmembrane region" description="Helical" evidence="2">
    <location>
        <begin position="6"/>
        <end position="32"/>
    </location>
</feature>
<protein>
    <submittedName>
        <fullName evidence="3">Uncharacterized protein</fullName>
    </submittedName>
</protein>
<dbReference type="AlphaFoldDB" id="A0AAV2EPD4"/>
<sequence>MEVSLWGIISSISSSIHLLGIHLIGSLLLLWYGLRGDRRLRKPIDPLNTVPLPQQQHLPNRRAAKDEGVPLLGAPLQ</sequence>
<feature type="region of interest" description="Disordered" evidence="1">
    <location>
        <begin position="44"/>
        <end position="77"/>
    </location>
</feature>
<evidence type="ECO:0000256" key="2">
    <source>
        <dbReference type="SAM" id="Phobius"/>
    </source>
</evidence>
<keyword evidence="2" id="KW-0812">Transmembrane</keyword>
<proteinExistence type="predicted"/>
<evidence type="ECO:0000256" key="1">
    <source>
        <dbReference type="SAM" id="MobiDB-lite"/>
    </source>
</evidence>
<dbReference type="EMBL" id="OZ034818">
    <property type="protein sequence ID" value="CAL1387654.1"/>
    <property type="molecule type" value="Genomic_DNA"/>
</dbReference>
<organism evidence="3 4">
    <name type="scientific">Linum trigynum</name>
    <dbReference type="NCBI Taxonomy" id="586398"/>
    <lineage>
        <taxon>Eukaryota</taxon>
        <taxon>Viridiplantae</taxon>
        <taxon>Streptophyta</taxon>
        <taxon>Embryophyta</taxon>
        <taxon>Tracheophyta</taxon>
        <taxon>Spermatophyta</taxon>
        <taxon>Magnoliopsida</taxon>
        <taxon>eudicotyledons</taxon>
        <taxon>Gunneridae</taxon>
        <taxon>Pentapetalae</taxon>
        <taxon>rosids</taxon>
        <taxon>fabids</taxon>
        <taxon>Malpighiales</taxon>
        <taxon>Linaceae</taxon>
        <taxon>Linum</taxon>
    </lineage>
</organism>
<evidence type="ECO:0000313" key="4">
    <source>
        <dbReference type="Proteomes" id="UP001497516"/>
    </source>
</evidence>
<reference evidence="3 4" key="1">
    <citation type="submission" date="2024-04" db="EMBL/GenBank/DDBJ databases">
        <authorList>
            <person name="Fracassetti M."/>
        </authorList>
    </citation>
    <scope>NUCLEOTIDE SEQUENCE [LARGE SCALE GENOMIC DNA]</scope>
</reference>
<evidence type="ECO:0000313" key="3">
    <source>
        <dbReference type="EMBL" id="CAL1387654.1"/>
    </source>
</evidence>
<keyword evidence="2" id="KW-1133">Transmembrane helix</keyword>
<accession>A0AAV2EPD4</accession>
<keyword evidence="4" id="KW-1185">Reference proteome</keyword>